<sequence length="525" mass="57729">MNQKESQPEIGGRYAKFALGLLVVVYVFNFIDRQILSVLAEDIKADLGLSDSDLGFLFGTAFAVFYSIFGIPLGKLADVWSRKKLISLGLATWSMMTALSGTAQSFTALATYRFGVGIGESSASPATYSLLSDYFSPKVRATVLAIYSSGVYIGAGIGIFLGGWIVSLWNSSFPDPLLAPFGLRGWQAAFIGVGVPGLLIAILTWQIREPKRGMSDGIDSEEDTQPLKTTLKEFMGLTPLVFIQTKDKKRFLLTNCYFVFTYFFVFYLLIMLTGDYIQWIAFGIGLYLMTCWIQGLKFRDPVAHGMIFKSKALIFALLGFPFIAFNTYAHGAFGPAFYMRIHGLDEAVVGTLLGLIVAVGGVIGVIAGGITGDRLRRRNPNGRLWVAFFAALFVIPTSLGLLYSPNLYMSLFWNFLFHIVSPMWVGLAATTVSDLVLPRMRAIAGAFYLLVLSMIGLALGPYTVGKMSDIFQLQGQSEGDALRLAFTLALLFLVIPLITFVLACRYLPEDEKSKIDRARELGEII</sequence>
<evidence type="ECO:0000313" key="8">
    <source>
        <dbReference type="EMBL" id="SVA19210.1"/>
    </source>
</evidence>
<protein>
    <recommendedName>
        <fullName evidence="7">Major facilitator superfamily (MFS) profile domain-containing protein</fullName>
    </recommendedName>
</protein>
<dbReference type="GO" id="GO:0022857">
    <property type="term" value="F:transmembrane transporter activity"/>
    <property type="evidence" value="ECO:0007669"/>
    <property type="project" value="InterPro"/>
</dbReference>
<feature type="transmembrane region" description="Helical" evidence="6">
    <location>
        <begin position="251"/>
        <end position="270"/>
    </location>
</feature>
<feature type="transmembrane region" description="Helical" evidence="6">
    <location>
        <begin position="348"/>
        <end position="372"/>
    </location>
</feature>
<organism evidence="8">
    <name type="scientific">marine metagenome</name>
    <dbReference type="NCBI Taxonomy" id="408172"/>
    <lineage>
        <taxon>unclassified sequences</taxon>
        <taxon>metagenomes</taxon>
        <taxon>ecological metagenomes</taxon>
    </lineage>
</organism>
<evidence type="ECO:0000256" key="3">
    <source>
        <dbReference type="ARBA" id="ARBA00022692"/>
    </source>
</evidence>
<dbReference type="InterPro" id="IPR011701">
    <property type="entry name" value="MFS"/>
</dbReference>
<dbReference type="InterPro" id="IPR020846">
    <property type="entry name" value="MFS_dom"/>
</dbReference>
<keyword evidence="2" id="KW-0813">Transport</keyword>
<feature type="transmembrane region" description="Helical" evidence="6">
    <location>
        <begin position="484"/>
        <end position="507"/>
    </location>
</feature>
<dbReference type="AlphaFoldDB" id="A0A381TT50"/>
<feature type="transmembrane region" description="Helical" evidence="6">
    <location>
        <begin position="308"/>
        <end position="328"/>
    </location>
</feature>
<feature type="transmembrane region" description="Helical" evidence="6">
    <location>
        <begin position="54"/>
        <end position="73"/>
    </location>
</feature>
<feature type="transmembrane region" description="Helical" evidence="6">
    <location>
        <begin position="143"/>
        <end position="166"/>
    </location>
</feature>
<keyword evidence="5 6" id="KW-0472">Membrane</keyword>
<feature type="transmembrane region" description="Helical" evidence="6">
    <location>
        <begin position="444"/>
        <end position="464"/>
    </location>
</feature>
<dbReference type="InterPro" id="IPR036259">
    <property type="entry name" value="MFS_trans_sf"/>
</dbReference>
<gene>
    <name evidence="8" type="ORF">METZ01_LOCUS72064</name>
</gene>
<keyword evidence="3 6" id="KW-0812">Transmembrane</keyword>
<evidence type="ECO:0000259" key="7">
    <source>
        <dbReference type="PROSITE" id="PS50850"/>
    </source>
</evidence>
<reference evidence="8" key="1">
    <citation type="submission" date="2018-05" db="EMBL/GenBank/DDBJ databases">
        <authorList>
            <person name="Lanie J.A."/>
            <person name="Ng W.-L."/>
            <person name="Kazmierczak K.M."/>
            <person name="Andrzejewski T.M."/>
            <person name="Davidsen T.M."/>
            <person name="Wayne K.J."/>
            <person name="Tettelin H."/>
            <person name="Glass J.I."/>
            <person name="Rusch D."/>
            <person name="Podicherti R."/>
            <person name="Tsui H.-C.T."/>
            <person name="Winkler M.E."/>
        </authorList>
    </citation>
    <scope>NUCLEOTIDE SEQUENCE</scope>
</reference>
<dbReference type="EMBL" id="UINC01005121">
    <property type="protein sequence ID" value="SVA19210.1"/>
    <property type="molecule type" value="Genomic_DNA"/>
</dbReference>
<feature type="domain" description="Major facilitator superfamily (MFS) profile" evidence="7">
    <location>
        <begin position="18"/>
        <end position="511"/>
    </location>
</feature>
<accession>A0A381TT50</accession>
<feature type="transmembrane region" description="Helical" evidence="6">
    <location>
        <begin position="186"/>
        <end position="205"/>
    </location>
</feature>
<dbReference type="Gene3D" id="1.20.1250.20">
    <property type="entry name" value="MFS general substrate transporter like domains"/>
    <property type="match status" value="2"/>
</dbReference>
<evidence type="ECO:0000256" key="4">
    <source>
        <dbReference type="ARBA" id="ARBA00022989"/>
    </source>
</evidence>
<dbReference type="SUPFAM" id="SSF103473">
    <property type="entry name" value="MFS general substrate transporter"/>
    <property type="match status" value="1"/>
</dbReference>
<evidence type="ECO:0000256" key="5">
    <source>
        <dbReference type="ARBA" id="ARBA00023136"/>
    </source>
</evidence>
<dbReference type="InterPro" id="IPR044770">
    <property type="entry name" value="MFS_spinster-like"/>
</dbReference>
<comment type="subcellular location">
    <subcellularLocation>
        <location evidence="1">Membrane</location>
        <topology evidence="1">Multi-pass membrane protein</topology>
    </subcellularLocation>
</comment>
<name>A0A381TT50_9ZZZZ</name>
<evidence type="ECO:0000256" key="6">
    <source>
        <dbReference type="SAM" id="Phobius"/>
    </source>
</evidence>
<dbReference type="PANTHER" id="PTHR23505:SF79">
    <property type="entry name" value="PROTEIN SPINSTER"/>
    <property type="match status" value="1"/>
</dbReference>
<dbReference type="PROSITE" id="PS50850">
    <property type="entry name" value="MFS"/>
    <property type="match status" value="1"/>
</dbReference>
<dbReference type="Pfam" id="PF07690">
    <property type="entry name" value="MFS_1"/>
    <property type="match status" value="1"/>
</dbReference>
<evidence type="ECO:0000256" key="1">
    <source>
        <dbReference type="ARBA" id="ARBA00004141"/>
    </source>
</evidence>
<dbReference type="GO" id="GO:0016020">
    <property type="term" value="C:membrane"/>
    <property type="evidence" value="ECO:0007669"/>
    <property type="project" value="UniProtKB-SubCell"/>
</dbReference>
<proteinExistence type="predicted"/>
<feature type="transmembrane region" description="Helical" evidence="6">
    <location>
        <begin position="276"/>
        <end position="296"/>
    </location>
</feature>
<dbReference type="CDD" id="cd17328">
    <property type="entry name" value="MFS_spinster_like"/>
    <property type="match status" value="1"/>
</dbReference>
<feature type="transmembrane region" description="Helical" evidence="6">
    <location>
        <begin position="12"/>
        <end position="31"/>
    </location>
</feature>
<keyword evidence="4 6" id="KW-1133">Transmembrane helix</keyword>
<evidence type="ECO:0000256" key="2">
    <source>
        <dbReference type="ARBA" id="ARBA00022448"/>
    </source>
</evidence>
<dbReference type="PANTHER" id="PTHR23505">
    <property type="entry name" value="SPINSTER"/>
    <property type="match status" value="1"/>
</dbReference>
<feature type="transmembrane region" description="Helical" evidence="6">
    <location>
        <begin position="415"/>
        <end position="437"/>
    </location>
</feature>
<feature type="transmembrane region" description="Helical" evidence="6">
    <location>
        <begin position="384"/>
        <end position="403"/>
    </location>
</feature>